<evidence type="ECO:0000256" key="12">
    <source>
        <dbReference type="SAM" id="MobiDB-lite"/>
    </source>
</evidence>
<reference evidence="14" key="4">
    <citation type="submission" date="2019-03" db="UniProtKB">
        <authorList>
            <consortium name="EnsemblPlants"/>
        </authorList>
    </citation>
    <scope>IDENTIFICATION</scope>
</reference>
<dbReference type="InterPro" id="IPR035892">
    <property type="entry name" value="C2_domain_sf"/>
</dbReference>
<dbReference type="GO" id="GO:0005886">
    <property type="term" value="C:plasma membrane"/>
    <property type="evidence" value="ECO:0007669"/>
    <property type="project" value="UniProtKB-SubCell"/>
</dbReference>
<evidence type="ECO:0000256" key="3">
    <source>
        <dbReference type="ARBA" id="ARBA00022468"/>
    </source>
</evidence>
<dbReference type="CDD" id="cd04038">
    <property type="entry name" value="C2_ArfGAP"/>
    <property type="match status" value="1"/>
</dbReference>
<dbReference type="GO" id="GO:0008289">
    <property type="term" value="F:lipid binding"/>
    <property type="evidence" value="ECO:0007669"/>
    <property type="project" value="UniProtKB-KW"/>
</dbReference>
<evidence type="ECO:0000256" key="9">
    <source>
        <dbReference type="ARBA" id="ARBA00023136"/>
    </source>
</evidence>
<dbReference type="GO" id="GO:1901002">
    <property type="term" value="P:positive regulation of response to salt stress"/>
    <property type="evidence" value="ECO:0007669"/>
    <property type="project" value="EnsemblPlants"/>
</dbReference>
<evidence type="ECO:0000256" key="6">
    <source>
        <dbReference type="ARBA" id="ARBA00022723"/>
    </source>
</evidence>
<keyword evidence="8" id="KW-0446">Lipid-binding</keyword>
<evidence type="ECO:0000256" key="8">
    <source>
        <dbReference type="ARBA" id="ARBA00023121"/>
    </source>
</evidence>
<keyword evidence="7" id="KW-0106">Calcium</keyword>
<dbReference type="AlphaFoldDB" id="A0A453D670"/>
<dbReference type="Gene3D" id="2.60.40.150">
    <property type="entry name" value="C2 domain"/>
    <property type="match status" value="1"/>
</dbReference>
<evidence type="ECO:0000256" key="4">
    <source>
        <dbReference type="ARBA" id="ARBA00022475"/>
    </source>
</evidence>
<dbReference type="PANTHER" id="PTHR45933">
    <property type="entry name" value="PROTEIN C2-DOMAIN ABA-RELATED 4"/>
    <property type="match status" value="1"/>
</dbReference>
<feature type="domain" description="C2" evidence="13">
    <location>
        <begin position="15"/>
        <end position="133"/>
    </location>
</feature>
<evidence type="ECO:0000256" key="10">
    <source>
        <dbReference type="ARBA" id="ARBA00023242"/>
    </source>
</evidence>
<evidence type="ECO:0000256" key="5">
    <source>
        <dbReference type="ARBA" id="ARBA00022682"/>
    </source>
</evidence>
<dbReference type="PROSITE" id="PS50004">
    <property type="entry name" value="C2"/>
    <property type="match status" value="1"/>
</dbReference>
<evidence type="ECO:0000256" key="1">
    <source>
        <dbReference type="ARBA" id="ARBA00004123"/>
    </source>
</evidence>
<dbReference type="GO" id="GO:0005634">
    <property type="term" value="C:nucleus"/>
    <property type="evidence" value="ECO:0007669"/>
    <property type="project" value="UniProtKB-SubCell"/>
</dbReference>
<dbReference type="STRING" id="200361.A0A453D670"/>
<keyword evidence="6" id="KW-0479">Metal-binding</keyword>
<keyword evidence="4" id="KW-1003">Cell membrane</keyword>
<evidence type="ECO:0000256" key="2">
    <source>
        <dbReference type="ARBA" id="ARBA00004236"/>
    </source>
</evidence>
<dbReference type="Pfam" id="PF00168">
    <property type="entry name" value="C2"/>
    <property type="match status" value="1"/>
</dbReference>
<dbReference type="GO" id="GO:0009738">
    <property type="term" value="P:abscisic acid-activated signaling pathway"/>
    <property type="evidence" value="ECO:0007669"/>
    <property type="project" value="UniProtKB-KW"/>
</dbReference>
<comment type="similarity">
    <text evidence="11">Belongs to the plant CAR protein family.</text>
</comment>
<dbReference type="InterPro" id="IPR044562">
    <property type="entry name" value="CAR1-11"/>
</dbReference>
<evidence type="ECO:0000313" key="14">
    <source>
        <dbReference type="EnsemblPlants" id="AET2Gv21101400.2"/>
    </source>
</evidence>
<dbReference type="EnsemblPlants" id="AET2Gv21101400.2">
    <property type="protein sequence ID" value="AET2Gv21101400.2"/>
    <property type="gene ID" value="AET2Gv21101400"/>
</dbReference>
<reference evidence="14" key="5">
    <citation type="journal article" date="2021" name="G3 (Bethesda)">
        <title>Aegilops tauschii genome assembly Aet v5.0 features greater sequence contiguity and improved annotation.</title>
        <authorList>
            <person name="Wang L."/>
            <person name="Zhu T."/>
            <person name="Rodriguez J.C."/>
            <person name="Deal K.R."/>
            <person name="Dubcovsky J."/>
            <person name="McGuire P.E."/>
            <person name="Lux T."/>
            <person name="Spannagl M."/>
            <person name="Mayer K.F.X."/>
            <person name="Baldrich P."/>
            <person name="Meyers B.C."/>
            <person name="Huo N."/>
            <person name="Gu Y.Q."/>
            <person name="Zhou H."/>
            <person name="Devos K.M."/>
            <person name="Bennetzen J.L."/>
            <person name="Unver T."/>
            <person name="Budak H."/>
            <person name="Gulick P.J."/>
            <person name="Galiba G."/>
            <person name="Kalapos B."/>
            <person name="Nelson D.R."/>
            <person name="Li P."/>
            <person name="You F.M."/>
            <person name="Luo M.C."/>
            <person name="Dvorak J."/>
        </authorList>
    </citation>
    <scope>NUCLEOTIDE SEQUENCE [LARGE SCALE GENOMIC DNA]</scope>
    <source>
        <strain evidence="14">cv. AL8/78</strain>
    </source>
</reference>
<reference evidence="14" key="3">
    <citation type="journal article" date="2017" name="Nature">
        <title>Genome sequence of the progenitor of the wheat D genome Aegilops tauschii.</title>
        <authorList>
            <person name="Luo M.C."/>
            <person name="Gu Y.Q."/>
            <person name="Puiu D."/>
            <person name="Wang H."/>
            <person name="Twardziok S.O."/>
            <person name="Deal K.R."/>
            <person name="Huo N."/>
            <person name="Zhu T."/>
            <person name="Wang L."/>
            <person name="Wang Y."/>
            <person name="McGuire P.E."/>
            <person name="Liu S."/>
            <person name="Long H."/>
            <person name="Ramasamy R.K."/>
            <person name="Rodriguez J.C."/>
            <person name="Van S.L."/>
            <person name="Yuan L."/>
            <person name="Wang Z."/>
            <person name="Xia Z."/>
            <person name="Xiao L."/>
            <person name="Anderson O.D."/>
            <person name="Ouyang S."/>
            <person name="Liang Y."/>
            <person name="Zimin A.V."/>
            <person name="Pertea G."/>
            <person name="Qi P."/>
            <person name="Bennetzen J.L."/>
            <person name="Dai X."/>
            <person name="Dawson M.W."/>
            <person name="Muller H.G."/>
            <person name="Kugler K."/>
            <person name="Rivarola-Duarte L."/>
            <person name="Spannagl M."/>
            <person name="Mayer K.F.X."/>
            <person name="Lu F.H."/>
            <person name="Bevan M.W."/>
            <person name="Leroy P."/>
            <person name="Li P."/>
            <person name="You F.M."/>
            <person name="Sun Q."/>
            <person name="Liu Z."/>
            <person name="Lyons E."/>
            <person name="Wicker T."/>
            <person name="Salzberg S.L."/>
            <person name="Devos K.M."/>
            <person name="Dvorak J."/>
        </authorList>
    </citation>
    <scope>NUCLEOTIDE SEQUENCE [LARGE SCALE GENOMIC DNA]</scope>
    <source>
        <strain evidence="14">cv. AL8/78</strain>
    </source>
</reference>
<reference evidence="15" key="1">
    <citation type="journal article" date="2014" name="Science">
        <title>Ancient hybridizations among the ancestral genomes of bread wheat.</title>
        <authorList>
            <consortium name="International Wheat Genome Sequencing Consortium,"/>
            <person name="Marcussen T."/>
            <person name="Sandve S.R."/>
            <person name="Heier L."/>
            <person name="Spannagl M."/>
            <person name="Pfeifer M."/>
            <person name="Jakobsen K.S."/>
            <person name="Wulff B.B."/>
            <person name="Steuernagel B."/>
            <person name="Mayer K.F."/>
            <person name="Olsen O.A."/>
        </authorList>
    </citation>
    <scope>NUCLEOTIDE SEQUENCE [LARGE SCALE GENOMIC DNA]</scope>
    <source>
        <strain evidence="15">cv. AL8/78</strain>
    </source>
</reference>
<name>A0A453D670_AEGTS</name>
<keyword evidence="15" id="KW-1185">Reference proteome</keyword>
<protein>
    <recommendedName>
        <fullName evidence="13">C2 domain-containing protein</fullName>
    </recommendedName>
</protein>
<dbReference type="SUPFAM" id="SSF49562">
    <property type="entry name" value="C2 domain (Calcium/lipid-binding domain, CaLB)"/>
    <property type="match status" value="1"/>
</dbReference>
<keyword evidence="10" id="KW-0539">Nucleus</keyword>
<evidence type="ECO:0000259" key="13">
    <source>
        <dbReference type="PROSITE" id="PS50004"/>
    </source>
</evidence>
<dbReference type="GO" id="GO:0046872">
    <property type="term" value="F:metal ion binding"/>
    <property type="evidence" value="ECO:0007669"/>
    <property type="project" value="UniProtKB-KW"/>
</dbReference>
<dbReference type="PANTHER" id="PTHR45933:SF5">
    <property type="entry name" value="PROTEIN C2-DOMAIN ABA-RELATED 4"/>
    <property type="match status" value="1"/>
</dbReference>
<dbReference type="GO" id="GO:1900426">
    <property type="term" value="P:positive regulation of defense response to bacterium"/>
    <property type="evidence" value="ECO:0007669"/>
    <property type="project" value="EnsemblPlants"/>
</dbReference>
<dbReference type="GO" id="GO:0009651">
    <property type="term" value="P:response to salt stress"/>
    <property type="evidence" value="ECO:0007669"/>
    <property type="project" value="EnsemblPlants"/>
</dbReference>
<feature type="compositionally biased region" description="Polar residues" evidence="12">
    <location>
        <begin position="1"/>
        <end position="21"/>
    </location>
</feature>
<reference evidence="15" key="2">
    <citation type="journal article" date="2017" name="Nat. Plants">
        <title>The Aegilops tauschii genome reveals multiple impacts of transposons.</title>
        <authorList>
            <person name="Zhao G."/>
            <person name="Zou C."/>
            <person name="Li K."/>
            <person name="Wang K."/>
            <person name="Li T."/>
            <person name="Gao L."/>
            <person name="Zhang X."/>
            <person name="Wang H."/>
            <person name="Yang Z."/>
            <person name="Liu X."/>
            <person name="Jiang W."/>
            <person name="Mao L."/>
            <person name="Kong X."/>
            <person name="Jiao Y."/>
            <person name="Jia J."/>
        </authorList>
    </citation>
    <scope>NUCLEOTIDE SEQUENCE [LARGE SCALE GENOMIC DNA]</scope>
    <source>
        <strain evidence="15">cv. AL8/78</strain>
    </source>
</reference>
<accession>A0A453D670</accession>
<sequence>STATQPVSRHYSCFSSPTASAKQEERRSSTMLGHLVGLVKVRVTRGVNLAIRDLRSSDPYVVVRMGKQKLKTRVVRKSINPEWNDELTLSIEDPTIPVKLDVFDKDTFFDDPMGNAELDIGPLVEAATMRIQLQGVADNSVVKKLVPNRQNCLAEESAIYLSEGTVKQDVVLRLRNVECGEVELQLQWIDIPGSKGASGF</sequence>
<keyword evidence="5" id="KW-0938">Abscisic acid signaling pathway</keyword>
<dbReference type="Proteomes" id="UP000015105">
    <property type="component" value="Chromosome 2D"/>
</dbReference>
<keyword evidence="9" id="KW-0472">Membrane</keyword>
<evidence type="ECO:0000256" key="11">
    <source>
        <dbReference type="ARBA" id="ARBA00024037"/>
    </source>
</evidence>
<dbReference type="GO" id="GO:0005829">
    <property type="term" value="C:cytosol"/>
    <property type="evidence" value="ECO:0007669"/>
    <property type="project" value="EnsemblPlants"/>
</dbReference>
<evidence type="ECO:0000313" key="15">
    <source>
        <dbReference type="Proteomes" id="UP000015105"/>
    </source>
</evidence>
<comment type="subcellular location">
    <subcellularLocation>
        <location evidence="2">Cell membrane</location>
    </subcellularLocation>
    <subcellularLocation>
        <location evidence="1">Nucleus</location>
    </subcellularLocation>
</comment>
<proteinExistence type="inferred from homology"/>
<keyword evidence="3" id="KW-0343">GTPase activation</keyword>
<dbReference type="GO" id="GO:0005096">
    <property type="term" value="F:GTPase activator activity"/>
    <property type="evidence" value="ECO:0007669"/>
    <property type="project" value="UniProtKB-KW"/>
</dbReference>
<organism evidence="14 15">
    <name type="scientific">Aegilops tauschii subsp. strangulata</name>
    <name type="common">Goatgrass</name>
    <dbReference type="NCBI Taxonomy" id="200361"/>
    <lineage>
        <taxon>Eukaryota</taxon>
        <taxon>Viridiplantae</taxon>
        <taxon>Streptophyta</taxon>
        <taxon>Embryophyta</taxon>
        <taxon>Tracheophyta</taxon>
        <taxon>Spermatophyta</taxon>
        <taxon>Magnoliopsida</taxon>
        <taxon>Liliopsida</taxon>
        <taxon>Poales</taxon>
        <taxon>Poaceae</taxon>
        <taxon>BOP clade</taxon>
        <taxon>Pooideae</taxon>
        <taxon>Triticodae</taxon>
        <taxon>Triticeae</taxon>
        <taxon>Triticinae</taxon>
        <taxon>Aegilops</taxon>
    </lineage>
</organism>
<dbReference type="GO" id="GO:0009611">
    <property type="term" value="P:response to wounding"/>
    <property type="evidence" value="ECO:0007669"/>
    <property type="project" value="EnsemblPlants"/>
</dbReference>
<dbReference type="SMART" id="SM00239">
    <property type="entry name" value="C2"/>
    <property type="match status" value="1"/>
</dbReference>
<dbReference type="Gramene" id="AET2Gv21101400.2">
    <property type="protein sequence ID" value="AET2Gv21101400.2"/>
    <property type="gene ID" value="AET2Gv21101400"/>
</dbReference>
<dbReference type="InterPro" id="IPR000008">
    <property type="entry name" value="C2_dom"/>
</dbReference>
<evidence type="ECO:0000256" key="7">
    <source>
        <dbReference type="ARBA" id="ARBA00022837"/>
    </source>
</evidence>
<feature type="region of interest" description="Disordered" evidence="12">
    <location>
        <begin position="1"/>
        <end position="27"/>
    </location>
</feature>